<protein>
    <submittedName>
        <fullName evidence="1">Uncharacterized protein</fullName>
    </submittedName>
</protein>
<organism evidence="1 2">
    <name type="scientific">Streptomyces graminearus</name>
    <dbReference type="NCBI Taxonomy" id="284030"/>
    <lineage>
        <taxon>Bacteria</taxon>
        <taxon>Bacillati</taxon>
        <taxon>Actinomycetota</taxon>
        <taxon>Actinomycetes</taxon>
        <taxon>Kitasatosporales</taxon>
        <taxon>Streptomycetaceae</taxon>
        <taxon>Streptomyces</taxon>
    </lineage>
</organism>
<dbReference type="Gene3D" id="3.30.530.20">
    <property type="match status" value="1"/>
</dbReference>
<comment type="caution">
    <text evidence="1">The sequence shown here is derived from an EMBL/GenBank/DDBJ whole genome shotgun (WGS) entry which is preliminary data.</text>
</comment>
<gene>
    <name evidence="1" type="ORF">GCM10010422_21070</name>
</gene>
<reference evidence="2" key="1">
    <citation type="journal article" date="2019" name="Int. J. Syst. Evol. Microbiol.">
        <title>The Global Catalogue of Microorganisms (GCM) 10K type strain sequencing project: providing services to taxonomists for standard genome sequencing and annotation.</title>
        <authorList>
            <consortium name="The Broad Institute Genomics Platform"/>
            <consortium name="The Broad Institute Genome Sequencing Center for Infectious Disease"/>
            <person name="Wu L."/>
            <person name="Ma J."/>
        </authorList>
    </citation>
    <scope>NUCLEOTIDE SEQUENCE [LARGE SCALE GENOMIC DNA]</scope>
    <source>
        <strain evidence="2">JCM 6923</strain>
    </source>
</reference>
<dbReference type="InterPro" id="IPR023393">
    <property type="entry name" value="START-like_dom_sf"/>
</dbReference>
<keyword evidence="2" id="KW-1185">Reference proteome</keyword>
<dbReference type="Proteomes" id="UP001501721">
    <property type="component" value="Unassembled WGS sequence"/>
</dbReference>
<name>A0ABP5YD24_9ACTN</name>
<proteinExistence type="predicted"/>
<dbReference type="SUPFAM" id="SSF55961">
    <property type="entry name" value="Bet v1-like"/>
    <property type="match status" value="1"/>
</dbReference>
<evidence type="ECO:0000313" key="1">
    <source>
        <dbReference type="EMBL" id="GAA2477197.1"/>
    </source>
</evidence>
<accession>A0ABP5YD24</accession>
<sequence>MSERDDGGTAVSARTDLTVPGRPAQFGRGVLGEVGDRLVGRFADCLASQLARGAGITEETGVAGGAAAAGTAGVTEAGSSAQKPPALDLLRIAGLPLAERAALAAARAALAAAA</sequence>
<dbReference type="EMBL" id="BAAATL010000009">
    <property type="protein sequence ID" value="GAA2477197.1"/>
    <property type="molecule type" value="Genomic_DNA"/>
</dbReference>
<evidence type="ECO:0000313" key="2">
    <source>
        <dbReference type="Proteomes" id="UP001501721"/>
    </source>
</evidence>